<reference evidence="1 2" key="1">
    <citation type="submission" date="2018-08" db="EMBL/GenBank/DDBJ databases">
        <authorList>
            <person name="Laetsch R D."/>
            <person name="Stevens L."/>
            <person name="Kumar S."/>
            <person name="Blaxter L. M."/>
        </authorList>
    </citation>
    <scope>NUCLEOTIDE SEQUENCE [LARGE SCALE GENOMIC DNA]</scope>
</reference>
<gene>
    <name evidence="1" type="ORF">NAV_LOCUS4181</name>
</gene>
<dbReference type="EMBL" id="UPTC01000596">
    <property type="protein sequence ID" value="VBB29378.1"/>
    <property type="molecule type" value="Genomic_DNA"/>
</dbReference>
<evidence type="ECO:0000313" key="1">
    <source>
        <dbReference type="EMBL" id="VBB29378.1"/>
    </source>
</evidence>
<keyword evidence="2" id="KW-1185">Reference proteome</keyword>
<dbReference type="Proteomes" id="UP000276991">
    <property type="component" value="Unassembled WGS sequence"/>
</dbReference>
<dbReference type="OrthoDB" id="775356at2759"/>
<feature type="non-terminal residue" evidence="1">
    <location>
        <position position="480"/>
    </location>
</feature>
<organism evidence="1 2">
    <name type="scientific">Acanthocheilonema viteae</name>
    <name type="common">Filarial nematode worm</name>
    <name type="synonym">Dipetalonema viteae</name>
    <dbReference type="NCBI Taxonomy" id="6277"/>
    <lineage>
        <taxon>Eukaryota</taxon>
        <taxon>Metazoa</taxon>
        <taxon>Ecdysozoa</taxon>
        <taxon>Nematoda</taxon>
        <taxon>Chromadorea</taxon>
        <taxon>Rhabditida</taxon>
        <taxon>Spirurina</taxon>
        <taxon>Spiruromorpha</taxon>
        <taxon>Filarioidea</taxon>
        <taxon>Onchocercidae</taxon>
        <taxon>Acanthocheilonema</taxon>
    </lineage>
</organism>
<accession>A0A498SHN3</accession>
<evidence type="ECO:0000313" key="2">
    <source>
        <dbReference type="Proteomes" id="UP000276991"/>
    </source>
</evidence>
<sequence>MITAATITTTTTTTTATTAASTITKRKIIQLNYSEGNNNVTLSISPSSTDDESIYKIANNNQFHPASAETPQLSNNNSTIQLYHFTDKISPSHIEPIDINSSHTIEELDEKRENERVYEYLLRLTEVLIPDTVDIYEGRNIKTIFCLFALAKYLRRTRCGPSIRRGENIHFSHTEALKRLEYLLEGEEIPGVAEISVILDDLQQDDILRNAASLYAEELHKIRRAQSVPLSVEQIENLLKIVNTCMRVRFFIMENDECNMCEKLKCILFGMKTIVKNDLKEAYMKAIREKYDKVGKDHVSLREELRDIVEEVNDKVTKQQQVEKINMACKENDCSNLLIILHDLDDVQVEYISYCMYALKKYPTLTMKEVNEVIRRVSLNVINAVNKSRETLRLNMFLMNGKNDEAAKLLLISWRKIVRNLLIPQYLVRKKLSSQRNTDGEYLRERFQDGVLYINVDNEKVIYDKPKRIVEWMLTREEIE</sequence>
<proteinExistence type="predicted"/>
<dbReference type="STRING" id="6277.A0A498SHN3"/>
<dbReference type="AlphaFoldDB" id="A0A498SHN3"/>
<name>A0A498SHN3_ACAVI</name>
<protein>
    <submittedName>
        <fullName evidence="1">Uncharacterized protein</fullName>
    </submittedName>
</protein>